<dbReference type="FunFam" id="2.60.120.330:FF:000017">
    <property type="entry name" value="2-oxoglutarate-dependent dioxygenase DAO"/>
    <property type="match status" value="1"/>
</dbReference>
<dbReference type="InterPro" id="IPR027443">
    <property type="entry name" value="IPNS-like_sf"/>
</dbReference>
<dbReference type="AlphaFoldDB" id="A0A5J9T3L2"/>
<evidence type="ECO:0000256" key="5">
    <source>
        <dbReference type="ARBA" id="ARBA00074102"/>
    </source>
</evidence>
<dbReference type="GO" id="GO:0046872">
    <property type="term" value="F:metal ion binding"/>
    <property type="evidence" value="ECO:0007669"/>
    <property type="project" value="UniProtKB-KW"/>
</dbReference>
<sequence>MAVYEQLTEMPRVDLRGVEPGGTRWDAARAAVTASMTAHGCVAVAHDAVGPDLRRALFGRTMPELFELPLEAMRRNVSAVGPFKGYVGQVPGMAWESVRVEDACDAGGVREFAGLLWPQGNPEFCATVVSFAKNMLKLREMVGTLTLEGLGVREDSIAAHLGSLTHGVRLSRYGAPPDAGTAMSMQAHRDDGMMTAIVQHEVEGLELQASDGTWLAAPLEPYTVTFVAGWMFMVRNQIEHIIRREIGERRGRGGGAESMEIAKVDLRGVEPGGPGWEAARAAVTASMVAHGCVVVAHDALAPDSRRKLFDRAMPELFALPLETKQRNVPGAAGKKYKGYLGHIPGMAFESIRFAEPSDAARVREFADLLWPQGNPEFCEMIVSFAKNMLKLEEMVETLTLEGLGVSSESIRAHFGQLSHGLRLSHYDPPLDKEIGMSMPHHRDDSMVTAIVQHDVEGLEVLVADGRWVAVPPEPGTITFVAGEQFTVVTNGRVKACDHRVRTPSNRERYSVLFGRRRHEGVAVTVLDDLVDADHPRMYNPLKHEEYSLFRYSEEASKFDDPLKAYCGVQGDGAMA</sequence>
<keyword evidence="3" id="KW-0223">Dioxygenase</keyword>
<keyword evidence="3" id="KW-0560">Oxidoreductase</keyword>
<dbReference type="Gene3D" id="2.60.120.330">
    <property type="entry name" value="B-lactam Antibiotic, Isopenicillin N Synthase, Chain"/>
    <property type="match status" value="2"/>
</dbReference>
<dbReference type="EMBL" id="RWGY01000051">
    <property type="protein sequence ID" value="TVU06009.1"/>
    <property type="molecule type" value="Genomic_DNA"/>
</dbReference>
<dbReference type="SUPFAM" id="SSF51197">
    <property type="entry name" value="Clavaminate synthase-like"/>
    <property type="match status" value="2"/>
</dbReference>
<dbReference type="OrthoDB" id="288590at2759"/>
<organism evidence="8 9">
    <name type="scientific">Eragrostis curvula</name>
    <name type="common">weeping love grass</name>
    <dbReference type="NCBI Taxonomy" id="38414"/>
    <lineage>
        <taxon>Eukaryota</taxon>
        <taxon>Viridiplantae</taxon>
        <taxon>Streptophyta</taxon>
        <taxon>Embryophyta</taxon>
        <taxon>Tracheophyta</taxon>
        <taxon>Spermatophyta</taxon>
        <taxon>Magnoliopsida</taxon>
        <taxon>Liliopsida</taxon>
        <taxon>Poales</taxon>
        <taxon>Poaceae</taxon>
        <taxon>PACMAD clade</taxon>
        <taxon>Chloridoideae</taxon>
        <taxon>Eragrostideae</taxon>
        <taxon>Eragrostidinae</taxon>
        <taxon>Eragrostis</taxon>
    </lineage>
</organism>
<evidence type="ECO:0000256" key="3">
    <source>
        <dbReference type="ARBA" id="ARBA00022964"/>
    </source>
</evidence>
<dbReference type="Gramene" id="TVU06009">
    <property type="protein sequence ID" value="TVU06009"/>
    <property type="gene ID" value="EJB05_49196"/>
</dbReference>
<dbReference type="Proteomes" id="UP000324897">
    <property type="component" value="Unassembled WGS sequence"/>
</dbReference>
<dbReference type="PROSITE" id="PS51471">
    <property type="entry name" value="FE2OG_OXY"/>
    <property type="match status" value="1"/>
</dbReference>
<comment type="function">
    <text evidence="4">2-oxoglutarate-dependent dioxygenase essential for auxin catabolism and maintenance of auxin homeostasis in reproductive organs. Catalyzes the irreversible oxidation of indole-3-acetic acid (IAA) to the biologically inactive 2-oxoindole-3-acetic acid (OxIAA).</text>
</comment>
<protein>
    <recommendedName>
        <fullName evidence="5">2-oxoglutarate-dependent dioxygenase DAO</fullName>
    </recommendedName>
    <alternativeName>
        <fullName evidence="6">Protein DIOXYGENASE FOR AUXIN OXIDATION</fullName>
    </alternativeName>
</protein>
<evidence type="ECO:0000256" key="1">
    <source>
        <dbReference type="ARBA" id="ARBA00008056"/>
    </source>
</evidence>
<feature type="domain" description="Fe2OG dioxygenase" evidence="7">
    <location>
        <begin position="417"/>
        <end position="518"/>
    </location>
</feature>
<evidence type="ECO:0000256" key="2">
    <source>
        <dbReference type="ARBA" id="ARBA00022723"/>
    </source>
</evidence>
<evidence type="ECO:0000313" key="9">
    <source>
        <dbReference type="Proteomes" id="UP000324897"/>
    </source>
</evidence>
<proteinExistence type="inferred from homology"/>
<evidence type="ECO:0000256" key="4">
    <source>
        <dbReference type="ARBA" id="ARBA00054658"/>
    </source>
</evidence>
<evidence type="ECO:0000259" key="7">
    <source>
        <dbReference type="PROSITE" id="PS51471"/>
    </source>
</evidence>
<dbReference type="Pfam" id="PF03171">
    <property type="entry name" value="2OG-FeII_Oxy"/>
    <property type="match status" value="2"/>
</dbReference>
<keyword evidence="9" id="KW-1185">Reference proteome</keyword>
<feature type="non-terminal residue" evidence="8">
    <location>
        <position position="1"/>
    </location>
</feature>
<dbReference type="GO" id="GO:0051213">
    <property type="term" value="F:dioxygenase activity"/>
    <property type="evidence" value="ECO:0007669"/>
    <property type="project" value="UniProtKB-KW"/>
</dbReference>
<accession>A0A5J9T3L2</accession>
<gene>
    <name evidence="8" type="ORF">EJB05_49196</name>
</gene>
<dbReference type="InterPro" id="IPR005123">
    <property type="entry name" value="Oxoglu/Fe-dep_dioxygenase_dom"/>
</dbReference>
<dbReference type="PANTHER" id="PTHR47990">
    <property type="entry name" value="2-OXOGLUTARATE (2OG) AND FE(II)-DEPENDENT OXYGENASE SUPERFAMILY PROTEIN-RELATED"/>
    <property type="match status" value="1"/>
</dbReference>
<name>A0A5J9T3L2_9POAL</name>
<evidence type="ECO:0000256" key="6">
    <source>
        <dbReference type="ARBA" id="ARBA00076740"/>
    </source>
</evidence>
<dbReference type="InterPro" id="IPR044861">
    <property type="entry name" value="IPNS-like_FE2OG_OXY"/>
</dbReference>
<evidence type="ECO:0000313" key="8">
    <source>
        <dbReference type="EMBL" id="TVU06009.1"/>
    </source>
</evidence>
<keyword evidence="2" id="KW-0479">Metal-binding</keyword>
<comment type="similarity">
    <text evidence="1">Belongs to the iron/ascorbate-dependent oxidoreductase family.</text>
</comment>
<dbReference type="InterPro" id="IPR050231">
    <property type="entry name" value="Iron_ascorbate_oxido_reductase"/>
</dbReference>
<reference evidence="8 9" key="1">
    <citation type="journal article" date="2019" name="Sci. Rep.">
        <title>A high-quality genome of Eragrostis curvula grass provides insights into Poaceae evolution and supports new strategies to enhance forage quality.</title>
        <authorList>
            <person name="Carballo J."/>
            <person name="Santos B.A.C.M."/>
            <person name="Zappacosta D."/>
            <person name="Garbus I."/>
            <person name="Selva J.P."/>
            <person name="Gallo C.A."/>
            <person name="Diaz A."/>
            <person name="Albertini E."/>
            <person name="Caccamo M."/>
            <person name="Echenique V."/>
        </authorList>
    </citation>
    <scope>NUCLEOTIDE SEQUENCE [LARGE SCALE GENOMIC DNA]</scope>
    <source>
        <strain evidence="9">cv. Victoria</strain>
        <tissue evidence="8">Leaf</tissue>
    </source>
</reference>
<comment type="caution">
    <text evidence="8">The sequence shown here is derived from an EMBL/GenBank/DDBJ whole genome shotgun (WGS) entry which is preliminary data.</text>
</comment>